<proteinExistence type="predicted"/>
<sequence>MEAEVHLGLDAGRRHATIPKELYHVLLYVIVHPLTDANTGVIVPDHGILAWYIRQDHMMNERIVCWQEAQGFDSVTTTTSE</sequence>
<protein>
    <submittedName>
        <fullName evidence="1">Uncharacterized protein</fullName>
    </submittedName>
</protein>
<reference evidence="1 2" key="1">
    <citation type="journal article" date="2019" name="Commun. Biol.">
        <title>The bagworm genome reveals a unique fibroin gene that provides high tensile strength.</title>
        <authorList>
            <person name="Kono N."/>
            <person name="Nakamura H."/>
            <person name="Ohtoshi R."/>
            <person name="Tomita M."/>
            <person name="Numata K."/>
            <person name="Arakawa K."/>
        </authorList>
    </citation>
    <scope>NUCLEOTIDE SEQUENCE [LARGE SCALE GENOMIC DNA]</scope>
</reference>
<evidence type="ECO:0000313" key="2">
    <source>
        <dbReference type="Proteomes" id="UP000299102"/>
    </source>
</evidence>
<organism evidence="1 2">
    <name type="scientific">Eumeta variegata</name>
    <name type="common">Bagworm moth</name>
    <name type="synonym">Eumeta japonica</name>
    <dbReference type="NCBI Taxonomy" id="151549"/>
    <lineage>
        <taxon>Eukaryota</taxon>
        <taxon>Metazoa</taxon>
        <taxon>Ecdysozoa</taxon>
        <taxon>Arthropoda</taxon>
        <taxon>Hexapoda</taxon>
        <taxon>Insecta</taxon>
        <taxon>Pterygota</taxon>
        <taxon>Neoptera</taxon>
        <taxon>Endopterygota</taxon>
        <taxon>Lepidoptera</taxon>
        <taxon>Glossata</taxon>
        <taxon>Ditrysia</taxon>
        <taxon>Tineoidea</taxon>
        <taxon>Psychidae</taxon>
        <taxon>Oiketicinae</taxon>
        <taxon>Eumeta</taxon>
    </lineage>
</organism>
<dbReference type="AlphaFoldDB" id="A0A4C2AB54"/>
<accession>A0A4C2AB54</accession>
<evidence type="ECO:0000313" key="1">
    <source>
        <dbReference type="EMBL" id="GBP96117.1"/>
    </source>
</evidence>
<keyword evidence="2" id="KW-1185">Reference proteome</keyword>
<dbReference type="EMBL" id="BGZK01002737">
    <property type="protein sequence ID" value="GBP96117.1"/>
    <property type="molecule type" value="Genomic_DNA"/>
</dbReference>
<gene>
    <name evidence="1" type="ORF">EVAR_96139_1</name>
</gene>
<comment type="caution">
    <text evidence="1">The sequence shown here is derived from an EMBL/GenBank/DDBJ whole genome shotgun (WGS) entry which is preliminary data.</text>
</comment>
<dbReference type="Proteomes" id="UP000299102">
    <property type="component" value="Unassembled WGS sequence"/>
</dbReference>
<name>A0A4C2AB54_EUMVA</name>